<sequence length="67" mass="6901">MSEPITLMAAGDARDALAAAQRGDLPAAVHALMSIDPASWQGIEQRLAACGSSLPALLATLQERQTA</sequence>
<accession>A0A6G4VJM1</accession>
<name>A0A6G4VJM1_9ACTN</name>
<dbReference type="EMBL" id="JAAKZY010000231">
    <property type="protein sequence ID" value="NGO14065.1"/>
    <property type="molecule type" value="Genomic_DNA"/>
</dbReference>
<dbReference type="Proteomes" id="UP000472335">
    <property type="component" value="Unassembled WGS sequence"/>
</dbReference>
<dbReference type="RefSeq" id="WP_165268068.1">
    <property type="nucleotide sequence ID" value="NZ_JAAKZY010000231.1"/>
</dbReference>
<organism evidence="1 2">
    <name type="scientific">Streptomyces scabichelini</name>
    <dbReference type="NCBI Taxonomy" id="2711217"/>
    <lineage>
        <taxon>Bacteria</taxon>
        <taxon>Bacillati</taxon>
        <taxon>Actinomycetota</taxon>
        <taxon>Actinomycetes</taxon>
        <taxon>Kitasatosporales</taxon>
        <taxon>Streptomycetaceae</taxon>
        <taxon>Streptomyces</taxon>
    </lineage>
</organism>
<gene>
    <name evidence="1" type="ORF">G5C60_42365</name>
</gene>
<keyword evidence="2" id="KW-1185">Reference proteome</keyword>
<proteinExistence type="predicted"/>
<dbReference type="AlphaFoldDB" id="A0A6G4VJM1"/>
<protein>
    <submittedName>
        <fullName evidence="1">Uncharacterized protein</fullName>
    </submittedName>
</protein>
<comment type="caution">
    <text evidence="1">The sequence shown here is derived from an EMBL/GenBank/DDBJ whole genome shotgun (WGS) entry which is preliminary data.</text>
</comment>
<evidence type="ECO:0000313" key="1">
    <source>
        <dbReference type="EMBL" id="NGO14065.1"/>
    </source>
</evidence>
<reference evidence="1 2" key="1">
    <citation type="submission" date="2020-02" db="EMBL/GenBank/DDBJ databases">
        <title>Whole-genome analyses of novel actinobacteria.</title>
        <authorList>
            <person name="Sahin N."/>
            <person name="Gencbay T."/>
        </authorList>
    </citation>
    <scope>NUCLEOTIDE SEQUENCE [LARGE SCALE GENOMIC DNA]</scope>
    <source>
        <strain evidence="1 2">HC44</strain>
    </source>
</reference>
<evidence type="ECO:0000313" key="2">
    <source>
        <dbReference type="Proteomes" id="UP000472335"/>
    </source>
</evidence>